<dbReference type="RefSeq" id="WP_188373425.1">
    <property type="nucleotide sequence ID" value="NZ_BMDQ01000001.1"/>
</dbReference>
<dbReference type="HAMAP" id="MF_00161">
    <property type="entry name" value="LspA"/>
    <property type="match status" value="1"/>
</dbReference>
<dbReference type="PANTHER" id="PTHR33695:SF1">
    <property type="entry name" value="LIPOPROTEIN SIGNAL PEPTIDASE"/>
    <property type="match status" value="1"/>
</dbReference>
<keyword evidence="4 9" id="KW-0812">Transmembrane</keyword>
<keyword evidence="5 9" id="KW-0064">Aspartyl protease</keyword>
<evidence type="ECO:0000256" key="3">
    <source>
        <dbReference type="ARBA" id="ARBA00022670"/>
    </source>
</evidence>
<evidence type="ECO:0000313" key="11">
    <source>
        <dbReference type="Proteomes" id="UP000624701"/>
    </source>
</evidence>
<reference evidence="11" key="1">
    <citation type="journal article" date="2019" name="Int. J. Syst. Evol. Microbiol.">
        <title>The Global Catalogue of Microorganisms (GCM) 10K type strain sequencing project: providing services to taxonomists for standard genome sequencing and annotation.</title>
        <authorList>
            <consortium name="The Broad Institute Genomics Platform"/>
            <consortium name="The Broad Institute Genome Sequencing Center for Infectious Disease"/>
            <person name="Wu L."/>
            <person name="Ma J."/>
        </authorList>
    </citation>
    <scope>NUCLEOTIDE SEQUENCE [LARGE SCALE GENOMIC DNA]</scope>
    <source>
        <strain evidence="11">CCM 8681</strain>
    </source>
</reference>
<comment type="function">
    <text evidence="9">This protein specifically catalyzes the removal of signal peptides from prolipoproteins.</text>
</comment>
<keyword evidence="3 9" id="KW-0645">Protease</keyword>
<comment type="catalytic activity">
    <reaction evidence="9">
        <text>Release of signal peptides from bacterial membrane prolipoproteins. Hydrolyzes -Xaa-Yaa-Zaa-|-(S,diacylglyceryl)Cys-, in which Xaa is hydrophobic (preferably Leu), and Yaa (Ala or Ser) and Zaa (Gly or Ala) have small, neutral side chains.</text>
        <dbReference type="EC" id="3.4.23.36"/>
    </reaction>
</comment>
<proteinExistence type="inferred from homology"/>
<comment type="similarity">
    <text evidence="1 9">Belongs to the peptidase A8 family.</text>
</comment>
<evidence type="ECO:0000256" key="1">
    <source>
        <dbReference type="ARBA" id="ARBA00006139"/>
    </source>
</evidence>
<evidence type="ECO:0000256" key="4">
    <source>
        <dbReference type="ARBA" id="ARBA00022692"/>
    </source>
</evidence>
<comment type="subcellular location">
    <subcellularLocation>
        <location evidence="9">Cell membrane</location>
        <topology evidence="9">Multi-pass membrane protein</topology>
    </subcellularLocation>
</comment>
<feature type="transmembrane region" description="Helical" evidence="9">
    <location>
        <begin position="70"/>
        <end position="88"/>
    </location>
</feature>
<evidence type="ECO:0000313" key="10">
    <source>
        <dbReference type="EMBL" id="GGI56511.1"/>
    </source>
</evidence>
<name>A0ABQ2BVJ0_9FLAO</name>
<comment type="caution">
    <text evidence="10">The sequence shown here is derived from an EMBL/GenBank/DDBJ whole genome shotgun (WGS) entry which is preliminary data.</text>
</comment>
<dbReference type="Pfam" id="PF01252">
    <property type="entry name" value="Peptidase_A8"/>
    <property type="match status" value="1"/>
</dbReference>
<protein>
    <recommendedName>
        <fullName evidence="9">Lipoprotein signal peptidase</fullName>
        <ecNumber evidence="9">3.4.23.36</ecNumber>
    </recommendedName>
    <alternativeName>
        <fullName evidence="9">Prolipoprotein signal peptidase</fullName>
    </alternativeName>
    <alternativeName>
        <fullName evidence="9">Signal peptidase II</fullName>
        <shortName evidence="9">SPase II</shortName>
    </alternativeName>
</protein>
<organism evidence="10 11">
    <name type="scientific">Winogradskyella haliclonae</name>
    <dbReference type="NCBI Taxonomy" id="2048558"/>
    <lineage>
        <taxon>Bacteria</taxon>
        <taxon>Pseudomonadati</taxon>
        <taxon>Bacteroidota</taxon>
        <taxon>Flavobacteriia</taxon>
        <taxon>Flavobacteriales</taxon>
        <taxon>Flavobacteriaceae</taxon>
        <taxon>Winogradskyella</taxon>
    </lineage>
</organism>
<keyword evidence="6 9" id="KW-0378">Hydrolase</keyword>
<keyword evidence="11" id="KW-1185">Reference proteome</keyword>
<evidence type="ECO:0000256" key="6">
    <source>
        <dbReference type="ARBA" id="ARBA00022801"/>
    </source>
</evidence>
<dbReference type="PANTHER" id="PTHR33695">
    <property type="entry name" value="LIPOPROTEIN SIGNAL PEPTIDASE"/>
    <property type="match status" value="1"/>
</dbReference>
<comment type="pathway">
    <text evidence="9">Protein modification; lipoprotein biosynthesis (signal peptide cleavage).</text>
</comment>
<dbReference type="Proteomes" id="UP000624701">
    <property type="component" value="Unassembled WGS sequence"/>
</dbReference>
<dbReference type="InterPro" id="IPR001872">
    <property type="entry name" value="Peptidase_A8"/>
</dbReference>
<evidence type="ECO:0000256" key="7">
    <source>
        <dbReference type="ARBA" id="ARBA00022989"/>
    </source>
</evidence>
<feature type="active site" evidence="9">
    <location>
        <position position="151"/>
    </location>
</feature>
<gene>
    <name evidence="9 10" type="primary">lspA</name>
    <name evidence="10" type="ORF">GCM10011444_08200</name>
</gene>
<feature type="active site" evidence="9">
    <location>
        <position position="185"/>
    </location>
</feature>
<dbReference type="EMBL" id="BMDQ01000001">
    <property type="protein sequence ID" value="GGI56511.1"/>
    <property type="molecule type" value="Genomic_DNA"/>
</dbReference>
<evidence type="ECO:0000256" key="5">
    <source>
        <dbReference type="ARBA" id="ARBA00022750"/>
    </source>
</evidence>
<feature type="transmembrane region" description="Helical" evidence="9">
    <location>
        <begin position="100"/>
        <end position="123"/>
    </location>
</feature>
<feature type="transmembrane region" description="Helical" evidence="9">
    <location>
        <begin position="180"/>
        <end position="198"/>
    </location>
</feature>
<keyword evidence="8 9" id="KW-0472">Membrane</keyword>
<evidence type="ECO:0000256" key="9">
    <source>
        <dbReference type="HAMAP-Rule" id="MF_00161"/>
    </source>
</evidence>
<evidence type="ECO:0000256" key="2">
    <source>
        <dbReference type="ARBA" id="ARBA00022475"/>
    </source>
</evidence>
<feature type="transmembrane region" description="Helical" evidence="9">
    <location>
        <begin position="7"/>
        <end position="24"/>
    </location>
</feature>
<dbReference type="NCBIfam" id="NF011369">
    <property type="entry name" value="PRK14788.1"/>
    <property type="match status" value="1"/>
</dbReference>
<keyword evidence="10" id="KW-0449">Lipoprotein</keyword>
<dbReference type="EC" id="3.4.23.36" evidence="9"/>
<keyword evidence="7 9" id="KW-1133">Transmembrane helix</keyword>
<accession>A0ABQ2BVJ0</accession>
<evidence type="ECO:0000256" key="8">
    <source>
        <dbReference type="ARBA" id="ARBA00023136"/>
    </source>
</evidence>
<keyword evidence="2 9" id="KW-1003">Cell membrane</keyword>
<sequence>MSIKKSLLIIIIILLIDQISKLYIKMNFQLGEDLEIFSWFRISFIENDGMAWGTKLSDIFSFITDKSAKLILTIFRILAVTGIGYWLYDVIKKQKTKTLIFAISLIFAGALGNIIDSVFYGVFFSDSYGQVATFLPEEGGYSGLFYGKVVDMLNFPLYNGILPDWLPFFGGKQFSFFDPVFNVADVAISTGIGILIVFNKRAFREVNSFIKIDNSSYESNNNPT</sequence>